<dbReference type="EMBL" id="BAAAQM010000017">
    <property type="protein sequence ID" value="GAA1971314.1"/>
    <property type="molecule type" value="Genomic_DNA"/>
</dbReference>
<proteinExistence type="predicted"/>
<evidence type="ECO:0000313" key="3">
    <source>
        <dbReference type="EMBL" id="GAA1971314.1"/>
    </source>
</evidence>
<evidence type="ECO:0000313" key="4">
    <source>
        <dbReference type="Proteomes" id="UP001499854"/>
    </source>
</evidence>
<evidence type="ECO:0000259" key="2">
    <source>
        <dbReference type="Pfam" id="PF03779"/>
    </source>
</evidence>
<dbReference type="Proteomes" id="UP001499854">
    <property type="component" value="Unassembled WGS sequence"/>
</dbReference>
<feature type="transmembrane region" description="Helical" evidence="1">
    <location>
        <begin position="105"/>
        <end position="126"/>
    </location>
</feature>
<name>A0ABP5CYW3_9ACTN</name>
<accession>A0ABP5CYW3</accession>
<comment type="caution">
    <text evidence="3">The sequence shown here is derived from an EMBL/GenBank/DDBJ whole genome shotgun (WGS) entry which is preliminary data.</text>
</comment>
<sequence>MEKRFARAFEGYSATMLDGVVLLLGLYLAVSPWVLNIHATNPNVATNNLVIGLSLAAFGLALALLPTRMYRLGWTAIPIGVWMIISPWVVTAGHNPTSNVIWNNAWTGGIAVVLGLAMATITFRAWPRRPGTRGA</sequence>
<feature type="transmembrane region" description="Helical" evidence="1">
    <location>
        <begin position="47"/>
        <end position="65"/>
    </location>
</feature>
<gene>
    <name evidence="3" type="ORF">GCM10009838_33240</name>
</gene>
<keyword evidence="1" id="KW-1133">Transmembrane helix</keyword>
<reference evidence="4" key="1">
    <citation type="journal article" date="2019" name="Int. J. Syst. Evol. Microbiol.">
        <title>The Global Catalogue of Microorganisms (GCM) 10K type strain sequencing project: providing services to taxonomists for standard genome sequencing and annotation.</title>
        <authorList>
            <consortium name="The Broad Institute Genomics Platform"/>
            <consortium name="The Broad Institute Genome Sequencing Center for Infectious Disease"/>
            <person name="Wu L."/>
            <person name="Ma J."/>
        </authorList>
    </citation>
    <scope>NUCLEOTIDE SEQUENCE [LARGE SCALE GENOMIC DNA]</scope>
    <source>
        <strain evidence="4">JCM 16013</strain>
    </source>
</reference>
<protein>
    <submittedName>
        <fullName evidence="3">SPW repeat protein</fullName>
    </submittedName>
</protein>
<organism evidence="3 4">
    <name type="scientific">Catenulispora subtropica</name>
    <dbReference type="NCBI Taxonomy" id="450798"/>
    <lineage>
        <taxon>Bacteria</taxon>
        <taxon>Bacillati</taxon>
        <taxon>Actinomycetota</taxon>
        <taxon>Actinomycetes</taxon>
        <taxon>Catenulisporales</taxon>
        <taxon>Catenulisporaceae</taxon>
        <taxon>Catenulispora</taxon>
    </lineage>
</organism>
<dbReference type="InterPro" id="IPR005530">
    <property type="entry name" value="SPW"/>
</dbReference>
<feature type="transmembrane region" description="Helical" evidence="1">
    <location>
        <begin position="72"/>
        <end position="93"/>
    </location>
</feature>
<feature type="domain" description="SPW repeat-containing integral membrane" evidence="2">
    <location>
        <begin position="18"/>
        <end position="116"/>
    </location>
</feature>
<dbReference type="Pfam" id="PF03779">
    <property type="entry name" value="SPW"/>
    <property type="match status" value="1"/>
</dbReference>
<keyword evidence="4" id="KW-1185">Reference proteome</keyword>
<keyword evidence="1" id="KW-0472">Membrane</keyword>
<feature type="transmembrane region" description="Helical" evidence="1">
    <location>
        <begin position="12"/>
        <end position="35"/>
    </location>
</feature>
<evidence type="ECO:0000256" key="1">
    <source>
        <dbReference type="SAM" id="Phobius"/>
    </source>
</evidence>
<keyword evidence="1" id="KW-0812">Transmembrane</keyword>